<dbReference type="GeneID" id="78777628"/>
<proteinExistence type="predicted"/>
<evidence type="ECO:0000313" key="2">
    <source>
        <dbReference type="Proteomes" id="UP000483820"/>
    </source>
</evidence>
<protein>
    <submittedName>
        <fullName evidence="1">Uncharacterized protein</fullName>
    </submittedName>
</protein>
<dbReference type="RefSeq" id="XP_053578768.1">
    <property type="nucleotide sequence ID" value="XM_053735202.1"/>
</dbReference>
<dbReference type="KEGG" id="crq:GCK72_023050"/>
<sequence length="132" mass="15224">MWISPYFNLRHFMLIVIRNPKGAIVNNNIGSSSSESPCVVLFLYPMGEKIEYRRQRVLLMVTTFLGKYFNCLQNSGKMLEACSFDEKGVVMRKVNNIPLQSNLPLFFFSVVSYLKTILDNKRALLKKHVSLI</sequence>
<reference evidence="1 2" key="1">
    <citation type="submission" date="2019-12" db="EMBL/GenBank/DDBJ databases">
        <title>Chromosome-level assembly of the Caenorhabditis remanei genome.</title>
        <authorList>
            <person name="Teterina A.A."/>
            <person name="Willis J.H."/>
            <person name="Phillips P.C."/>
        </authorList>
    </citation>
    <scope>NUCLEOTIDE SEQUENCE [LARGE SCALE GENOMIC DNA]</scope>
    <source>
        <strain evidence="1 2">PX506</strain>
        <tissue evidence="1">Whole organism</tissue>
    </source>
</reference>
<organism evidence="1 2">
    <name type="scientific">Caenorhabditis remanei</name>
    <name type="common">Caenorhabditis vulgaris</name>
    <dbReference type="NCBI Taxonomy" id="31234"/>
    <lineage>
        <taxon>Eukaryota</taxon>
        <taxon>Metazoa</taxon>
        <taxon>Ecdysozoa</taxon>
        <taxon>Nematoda</taxon>
        <taxon>Chromadorea</taxon>
        <taxon>Rhabditida</taxon>
        <taxon>Rhabditina</taxon>
        <taxon>Rhabditomorpha</taxon>
        <taxon>Rhabditoidea</taxon>
        <taxon>Rhabditidae</taxon>
        <taxon>Peloderinae</taxon>
        <taxon>Caenorhabditis</taxon>
    </lineage>
</organism>
<accession>A0A6A5FVM2</accession>
<dbReference type="AlphaFoldDB" id="A0A6A5FVM2"/>
<dbReference type="CTD" id="78777628"/>
<name>A0A6A5FVM2_CAERE</name>
<comment type="caution">
    <text evidence="1">The sequence shown here is derived from an EMBL/GenBank/DDBJ whole genome shotgun (WGS) entry which is preliminary data.</text>
</comment>
<gene>
    <name evidence="1" type="ORF">GCK72_023050</name>
</gene>
<dbReference type="EMBL" id="WUAV01000006">
    <property type="protein sequence ID" value="KAF1746593.1"/>
    <property type="molecule type" value="Genomic_DNA"/>
</dbReference>
<dbReference type="Proteomes" id="UP000483820">
    <property type="component" value="Chromosome X"/>
</dbReference>
<evidence type="ECO:0000313" key="1">
    <source>
        <dbReference type="EMBL" id="KAF1746593.1"/>
    </source>
</evidence>